<dbReference type="InterPro" id="IPR000760">
    <property type="entry name" value="Inositol_monophosphatase-like"/>
</dbReference>
<keyword evidence="3" id="KW-1185">Reference proteome</keyword>
<name>A0ABW2UJP3_9RHOB</name>
<reference evidence="3" key="1">
    <citation type="journal article" date="2019" name="Int. J. Syst. Evol. Microbiol.">
        <title>The Global Catalogue of Microorganisms (GCM) 10K type strain sequencing project: providing services to taxonomists for standard genome sequencing and annotation.</title>
        <authorList>
            <consortium name="The Broad Institute Genomics Platform"/>
            <consortium name="The Broad Institute Genome Sequencing Center for Infectious Disease"/>
            <person name="Wu L."/>
            <person name="Ma J."/>
        </authorList>
    </citation>
    <scope>NUCLEOTIDE SEQUENCE [LARGE SCALE GENOMIC DNA]</scope>
    <source>
        <strain evidence="3">CGMCC 1.12750</strain>
    </source>
</reference>
<evidence type="ECO:0000256" key="1">
    <source>
        <dbReference type="ARBA" id="ARBA00009759"/>
    </source>
</evidence>
<dbReference type="RefSeq" id="WP_377400869.1">
    <property type="nucleotide sequence ID" value="NZ_JBHTFQ010000003.1"/>
</dbReference>
<evidence type="ECO:0000313" key="3">
    <source>
        <dbReference type="Proteomes" id="UP001596516"/>
    </source>
</evidence>
<gene>
    <name evidence="2" type="ORF">ACFQXB_06350</name>
</gene>
<dbReference type="PANTHER" id="PTHR20854:SF4">
    <property type="entry name" value="INOSITOL-1-MONOPHOSPHATASE-RELATED"/>
    <property type="match status" value="1"/>
</dbReference>
<dbReference type="PRINTS" id="PR00377">
    <property type="entry name" value="IMPHPHTASES"/>
</dbReference>
<proteinExistence type="inferred from homology"/>
<dbReference type="Pfam" id="PF00459">
    <property type="entry name" value="Inositol_P"/>
    <property type="match status" value="1"/>
</dbReference>
<dbReference type="Gene3D" id="3.30.540.10">
    <property type="entry name" value="Fructose-1,6-Bisphosphatase, subunit A, domain 1"/>
    <property type="match status" value="1"/>
</dbReference>
<comment type="caution">
    <text evidence="2">The sequence shown here is derived from an EMBL/GenBank/DDBJ whole genome shotgun (WGS) entry which is preliminary data.</text>
</comment>
<protein>
    <submittedName>
        <fullName evidence="2">Inositol monophosphatase family protein</fullName>
    </submittedName>
</protein>
<dbReference type="SUPFAM" id="SSF56655">
    <property type="entry name" value="Carbohydrate phosphatase"/>
    <property type="match status" value="1"/>
</dbReference>
<dbReference type="Gene3D" id="3.40.190.80">
    <property type="match status" value="1"/>
</dbReference>
<accession>A0ABW2UJP3</accession>
<comment type="similarity">
    <text evidence="1">Belongs to the inositol monophosphatase superfamily.</text>
</comment>
<evidence type="ECO:0000313" key="2">
    <source>
        <dbReference type="EMBL" id="MFC7703810.1"/>
    </source>
</evidence>
<organism evidence="2 3">
    <name type="scientific">Plastorhodobacter daqingensis</name>
    <dbReference type="NCBI Taxonomy" id="1387281"/>
    <lineage>
        <taxon>Bacteria</taxon>
        <taxon>Pseudomonadati</taxon>
        <taxon>Pseudomonadota</taxon>
        <taxon>Alphaproteobacteria</taxon>
        <taxon>Rhodobacterales</taxon>
        <taxon>Paracoccaceae</taxon>
        <taxon>Plastorhodobacter</taxon>
    </lineage>
</organism>
<sequence length="259" mass="27310">MSDPIADRLALAQRLATEAGRLALRFFHDRDELEIETKGNPQNIVSRADRAVEALIRRGIGAAFPEDAILGEEDGRSEGKSGVTWVIDPIDGTSPFLAGLPHWCVALALVEGTTTVAGVIEVPVAEEQFTARRGKGAWLDGAPMRVRPGARLDNSLTAIGASHRTDPEHAAQVIGDLMRAGGLFYRNGSGALMLASVAAGRLGGYYEPHMHPWDCLAGMLMVAEAGGRCTTLPGPLQAGGLVMATAPGLWDDLARIAGV</sequence>
<dbReference type="EMBL" id="JBHTFQ010000003">
    <property type="protein sequence ID" value="MFC7703810.1"/>
    <property type="molecule type" value="Genomic_DNA"/>
</dbReference>
<dbReference type="PANTHER" id="PTHR20854">
    <property type="entry name" value="INOSITOL MONOPHOSPHATASE"/>
    <property type="match status" value="1"/>
</dbReference>
<dbReference type="Proteomes" id="UP001596516">
    <property type="component" value="Unassembled WGS sequence"/>
</dbReference>